<evidence type="ECO:0000313" key="2">
    <source>
        <dbReference type="Proteomes" id="UP001170683"/>
    </source>
</evidence>
<organism evidence="1 2">
    <name type="scientific">Candidatus Phytoplasma bonamiae</name>
    <dbReference type="NCBI Taxonomy" id="2982626"/>
    <lineage>
        <taxon>Bacteria</taxon>
        <taxon>Bacillati</taxon>
        <taxon>Mycoplasmatota</taxon>
        <taxon>Mollicutes</taxon>
        <taxon>Acholeplasmatales</taxon>
        <taxon>Acholeplasmataceae</taxon>
        <taxon>Candidatus Phytoplasma</taxon>
        <taxon>16SrII (Peanut WB group)</taxon>
    </lineage>
</organism>
<name>A0ABT9D4W5_9MOLU</name>
<dbReference type="Proteomes" id="UP001170683">
    <property type="component" value="Unassembled WGS sequence"/>
</dbReference>
<comment type="caution">
    <text evidence="1">The sequence shown here is derived from an EMBL/GenBank/DDBJ whole genome shotgun (WGS) entry which is preliminary data.</text>
</comment>
<dbReference type="EMBL" id="JAOSIQ010000006">
    <property type="protein sequence ID" value="MDO8064047.1"/>
    <property type="molecule type" value="Genomic_DNA"/>
</dbReference>
<accession>A0ABT9D4W5</accession>
<reference evidence="1 2" key="1">
    <citation type="journal article" date="2023" name="Int. J. Syst. Evol. Microbiol.">
        <title>The observation of taxonomic boundaries for the 16SrII and 16SrXXV phytoplasmas using genome-based delimitation.</title>
        <authorList>
            <person name="Rodrigues Jardim B."/>
            <person name="Tran-Nguyen L.T.T."/>
            <person name="Gambley C."/>
            <person name="Al-Sadi A.M."/>
            <person name="Al-Subhi A.M."/>
            <person name="Foissac X."/>
            <person name="Salar P."/>
            <person name="Cai H."/>
            <person name="Yang J.Y."/>
            <person name="Davis R."/>
            <person name="Jones L."/>
            <person name="Rodoni B."/>
            <person name="Constable F.E."/>
        </authorList>
    </citation>
    <scope>NUCLEOTIDE SEQUENCE [LARGE SCALE GENOMIC DNA]</scope>
    <source>
        <strain evidence="1">BAWM-225</strain>
    </source>
</reference>
<sequence>MRNIFLLAIKPLLTDLTPLKIKNNSLKNHYLLFQINYQNETKNRIKELIGKMAVHNLKTLQLYPLDPNKRDKYNNPINTNYKKSLNIIYYQQEDLKFIKCFLTKAKQGYRVKKLHPKYKYIPKQQQ</sequence>
<evidence type="ECO:0000313" key="1">
    <source>
        <dbReference type="EMBL" id="MDO8064047.1"/>
    </source>
</evidence>
<gene>
    <name evidence="1" type="ORF">OC701_00990</name>
</gene>
<protein>
    <submittedName>
        <fullName evidence="1">Uncharacterized protein</fullName>
    </submittedName>
</protein>
<proteinExistence type="predicted"/>
<keyword evidence="2" id="KW-1185">Reference proteome</keyword>